<evidence type="ECO:0000313" key="2">
    <source>
        <dbReference type="EMBL" id="CAB4169777.1"/>
    </source>
</evidence>
<evidence type="ECO:0000313" key="3">
    <source>
        <dbReference type="EMBL" id="CAB4182798.1"/>
    </source>
</evidence>
<protein>
    <submittedName>
        <fullName evidence="3">Uncharacterized protein</fullName>
    </submittedName>
</protein>
<evidence type="ECO:0000313" key="1">
    <source>
        <dbReference type="EMBL" id="CAB4149425.1"/>
    </source>
</evidence>
<reference evidence="3" key="1">
    <citation type="submission" date="2020-05" db="EMBL/GenBank/DDBJ databases">
        <authorList>
            <person name="Chiriac C."/>
            <person name="Salcher M."/>
            <person name="Ghai R."/>
            <person name="Kavagutti S V."/>
        </authorList>
    </citation>
    <scope>NUCLEOTIDE SEQUENCE</scope>
</reference>
<evidence type="ECO:0000313" key="6">
    <source>
        <dbReference type="EMBL" id="CAB5227169.1"/>
    </source>
</evidence>
<dbReference type="EMBL" id="LR797269">
    <property type="protein sequence ID" value="CAB4197994.1"/>
    <property type="molecule type" value="Genomic_DNA"/>
</dbReference>
<gene>
    <name evidence="3" type="ORF">UFOVP1079_40</name>
    <name evidence="4" type="ORF">UFOVP1320_44</name>
    <name evidence="5" type="ORF">UFOVP1431_11</name>
    <name evidence="6" type="ORF">UFOVP1527_12</name>
    <name evidence="1" type="ORF">UFOVP548_2</name>
    <name evidence="2" type="ORF">UFOVP904_2</name>
</gene>
<dbReference type="EMBL" id="LR796520">
    <property type="protein sequence ID" value="CAB4149425.1"/>
    <property type="molecule type" value="Genomic_DNA"/>
</dbReference>
<proteinExistence type="predicted"/>
<dbReference type="EMBL" id="LR796851">
    <property type="protein sequence ID" value="CAB4169777.1"/>
    <property type="molecule type" value="Genomic_DNA"/>
</dbReference>
<sequence>MKELIGDLSAYIPASSAGGKANYVRIGVAFKEAGSEKISFKIDSLPLAGSGWSGWVNVYTRSAPAANPAQGVKFEEDEIPF</sequence>
<accession>A0A6J5QP63</accession>
<name>A0A6J5QP63_9CAUD</name>
<evidence type="ECO:0000313" key="4">
    <source>
        <dbReference type="EMBL" id="CAB4197994.1"/>
    </source>
</evidence>
<dbReference type="EMBL" id="LR798373">
    <property type="protein sequence ID" value="CAB5227169.1"/>
    <property type="molecule type" value="Genomic_DNA"/>
</dbReference>
<dbReference type="EMBL" id="LR797037">
    <property type="protein sequence ID" value="CAB4182798.1"/>
    <property type="molecule type" value="Genomic_DNA"/>
</dbReference>
<organism evidence="3">
    <name type="scientific">uncultured Caudovirales phage</name>
    <dbReference type="NCBI Taxonomy" id="2100421"/>
    <lineage>
        <taxon>Viruses</taxon>
        <taxon>Duplodnaviria</taxon>
        <taxon>Heunggongvirae</taxon>
        <taxon>Uroviricota</taxon>
        <taxon>Caudoviricetes</taxon>
        <taxon>Peduoviridae</taxon>
        <taxon>Maltschvirus</taxon>
        <taxon>Maltschvirus maltsch</taxon>
    </lineage>
</organism>
<dbReference type="EMBL" id="LR797378">
    <property type="protein sequence ID" value="CAB4211656.1"/>
    <property type="molecule type" value="Genomic_DNA"/>
</dbReference>
<evidence type="ECO:0000313" key="5">
    <source>
        <dbReference type="EMBL" id="CAB4211656.1"/>
    </source>
</evidence>